<organism evidence="5 6">
    <name type="scientific">Dissulfurispira thermophila</name>
    <dbReference type="NCBI Taxonomy" id="2715679"/>
    <lineage>
        <taxon>Bacteria</taxon>
        <taxon>Pseudomonadati</taxon>
        <taxon>Nitrospirota</taxon>
        <taxon>Thermodesulfovibrionia</taxon>
        <taxon>Thermodesulfovibrionales</taxon>
        <taxon>Dissulfurispiraceae</taxon>
        <taxon>Dissulfurispira</taxon>
    </lineage>
</organism>
<dbReference type="AlphaFoldDB" id="A0A7G1H237"/>
<dbReference type="KEGG" id="dtp:JZK55_17860"/>
<dbReference type="Pfam" id="PF07702">
    <property type="entry name" value="UTRA"/>
    <property type="match status" value="1"/>
</dbReference>
<dbReference type="Gene3D" id="1.10.10.10">
    <property type="entry name" value="Winged helix-like DNA-binding domain superfamily/Winged helix DNA-binding domain"/>
    <property type="match status" value="1"/>
</dbReference>
<dbReference type="InterPro" id="IPR028978">
    <property type="entry name" value="Chorismate_lyase_/UTRA_dom_sf"/>
</dbReference>
<dbReference type="InterPro" id="IPR011663">
    <property type="entry name" value="UTRA"/>
</dbReference>
<dbReference type="PRINTS" id="PR00035">
    <property type="entry name" value="HTHGNTR"/>
</dbReference>
<keyword evidence="2" id="KW-0238">DNA-binding</keyword>
<protein>
    <submittedName>
        <fullName evidence="5">Transcriptional regulator</fullName>
    </submittedName>
</protein>
<dbReference type="InterPro" id="IPR000524">
    <property type="entry name" value="Tscrpt_reg_HTH_GntR"/>
</dbReference>
<dbReference type="PANTHER" id="PTHR44846:SF1">
    <property type="entry name" value="MANNOSYL-D-GLYCERATE TRANSPORT_METABOLISM SYSTEM REPRESSOR MNGR-RELATED"/>
    <property type="match status" value="1"/>
</dbReference>
<keyword evidence="3" id="KW-0804">Transcription</keyword>
<evidence type="ECO:0000256" key="3">
    <source>
        <dbReference type="ARBA" id="ARBA00023163"/>
    </source>
</evidence>
<dbReference type="GO" id="GO:0003677">
    <property type="term" value="F:DNA binding"/>
    <property type="evidence" value="ECO:0007669"/>
    <property type="project" value="UniProtKB-KW"/>
</dbReference>
<evidence type="ECO:0000259" key="4">
    <source>
        <dbReference type="PROSITE" id="PS50949"/>
    </source>
</evidence>
<feature type="domain" description="HTH gntR-type" evidence="4">
    <location>
        <begin position="20"/>
        <end position="88"/>
    </location>
</feature>
<dbReference type="GO" id="GO:0045892">
    <property type="term" value="P:negative regulation of DNA-templated transcription"/>
    <property type="evidence" value="ECO:0007669"/>
    <property type="project" value="TreeGrafter"/>
</dbReference>
<keyword evidence="1" id="KW-0805">Transcription regulation</keyword>
<dbReference type="PANTHER" id="PTHR44846">
    <property type="entry name" value="MANNOSYL-D-GLYCERATE TRANSPORT/METABOLISM SYSTEM REPRESSOR MNGR-RELATED"/>
    <property type="match status" value="1"/>
</dbReference>
<dbReference type="GO" id="GO:0003700">
    <property type="term" value="F:DNA-binding transcription factor activity"/>
    <property type="evidence" value="ECO:0007669"/>
    <property type="project" value="InterPro"/>
</dbReference>
<keyword evidence="6" id="KW-1185">Reference proteome</keyword>
<dbReference type="Pfam" id="PF00392">
    <property type="entry name" value="GntR"/>
    <property type="match status" value="1"/>
</dbReference>
<dbReference type="FunFam" id="1.10.10.10:FF:000079">
    <property type="entry name" value="GntR family transcriptional regulator"/>
    <property type="match status" value="1"/>
</dbReference>
<proteinExistence type="predicted"/>
<dbReference type="PROSITE" id="PS50949">
    <property type="entry name" value="HTH_GNTR"/>
    <property type="match status" value="1"/>
</dbReference>
<dbReference type="Proteomes" id="UP000516360">
    <property type="component" value="Chromosome"/>
</dbReference>
<name>A0A7G1H237_9BACT</name>
<sequence length="253" mass="29107">MMQYETLILQNKTVDRFTQEKLYIQLMRIFLEQINSGKWQLGQQIPTEEELCKIYNVSKITVRQAVNNLVSDGYLIKIQGKGTFVVSSLPVIGLSMRTTLTEDMFGKEVKLERKVLSKGIKEPDPEIRTFLKTDAPIYYILSKRLGNGKTAYVEEAFIPQGILPHIDKLDITQGSFYSILQEKASKKVFKVIQTIEVSRSAGDVSQHLEVEDGFPLLVIHRLFLSSDDMPVAYTEIQGRSDRYKFQTEFERIR</sequence>
<dbReference type="SUPFAM" id="SSF64288">
    <property type="entry name" value="Chorismate lyase-like"/>
    <property type="match status" value="1"/>
</dbReference>
<evidence type="ECO:0000313" key="6">
    <source>
        <dbReference type="Proteomes" id="UP000516360"/>
    </source>
</evidence>
<dbReference type="SMART" id="SM00345">
    <property type="entry name" value="HTH_GNTR"/>
    <property type="match status" value="1"/>
</dbReference>
<evidence type="ECO:0000313" key="5">
    <source>
        <dbReference type="EMBL" id="BCB96864.1"/>
    </source>
</evidence>
<dbReference type="SMART" id="SM00866">
    <property type="entry name" value="UTRA"/>
    <property type="match status" value="1"/>
</dbReference>
<gene>
    <name evidence="5" type="ORF">JZK55_17860</name>
</gene>
<dbReference type="EMBL" id="AP022873">
    <property type="protein sequence ID" value="BCB96864.1"/>
    <property type="molecule type" value="Genomic_DNA"/>
</dbReference>
<reference evidence="5 6" key="1">
    <citation type="submission" date="2020-03" db="EMBL/GenBank/DDBJ databases">
        <title>Complete genome sequences of two sulfur-disproportionating bacterial strains T55J and Mzg5.</title>
        <authorList>
            <person name="Umezawa K."/>
            <person name="Kojima H."/>
            <person name="Kato Y."/>
            <person name="Fukui M."/>
        </authorList>
    </citation>
    <scope>NUCLEOTIDE SEQUENCE [LARGE SCALE GENOMIC DNA]</scope>
    <source>
        <strain evidence="5 6">T55J</strain>
    </source>
</reference>
<dbReference type="InterPro" id="IPR036390">
    <property type="entry name" value="WH_DNA-bd_sf"/>
</dbReference>
<dbReference type="InterPro" id="IPR050679">
    <property type="entry name" value="Bact_HTH_transcr_reg"/>
</dbReference>
<dbReference type="Gene3D" id="3.40.1410.10">
    <property type="entry name" value="Chorismate lyase-like"/>
    <property type="match status" value="1"/>
</dbReference>
<evidence type="ECO:0000256" key="1">
    <source>
        <dbReference type="ARBA" id="ARBA00023015"/>
    </source>
</evidence>
<accession>A0A7G1H237</accession>
<dbReference type="CDD" id="cd07377">
    <property type="entry name" value="WHTH_GntR"/>
    <property type="match status" value="1"/>
</dbReference>
<dbReference type="InterPro" id="IPR036388">
    <property type="entry name" value="WH-like_DNA-bd_sf"/>
</dbReference>
<dbReference type="SUPFAM" id="SSF46785">
    <property type="entry name" value="Winged helix' DNA-binding domain"/>
    <property type="match status" value="1"/>
</dbReference>
<evidence type="ECO:0000256" key="2">
    <source>
        <dbReference type="ARBA" id="ARBA00023125"/>
    </source>
</evidence>